<dbReference type="Proteomes" id="UP000647133">
    <property type="component" value="Unassembled WGS sequence"/>
</dbReference>
<sequence length="166" mass="19130">MANQKFDWSRFTIKTPIKSDVKTIYGAWTIPSKIESWFLRSAVFHNPLGQQRKPDEVIKVGDHYQWLWHGYPDEVMEKGEILEINGTDFLKFRFGKVGIVSVKIKADEGKSIVELTQEDIPHFDTTEENFHVGCKTGWTFYLANLNSILQGGVDLRNKGDNEAYMD</sequence>
<organism evidence="3 4">
    <name type="scientific">Echinicola arenosa</name>
    <dbReference type="NCBI Taxonomy" id="2774144"/>
    <lineage>
        <taxon>Bacteria</taxon>
        <taxon>Pseudomonadati</taxon>
        <taxon>Bacteroidota</taxon>
        <taxon>Cytophagia</taxon>
        <taxon>Cytophagales</taxon>
        <taxon>Cyclobacteriaceae</taxon>
        <taxon>Echinicola</taxon>
    </lineage>
</organism>
<comment type="caution">
    <text evidence="3">The sequence shown here is derived from an EMBL/GenBank/DDBJ whole genome shotgun (WGS) entry which is preliminary data.</text>
</comment>
<evidence type="ECO:0000256" key="1">
    <source>
        <dbReference type="ARBA" id="ARBA00006817"/>
    </source>
</evidence>
<keyword evidence="4" id="KW-1185">Reference proteome</keyword>
<gene>
    <name evidence="3" type="ORF">IFO69_08340</name>
</gene>
<reference evidence="3 4" key="1">
    <citation type="submission" date="2020-09" db="EMBL/GenBank/DDBJ databases">
        <title>Echinicola sp. CAU 1574 isolated from sand of Sido Beach.</title>
        <authorList>
            <person name="Kim W."/>
        </authorList>
    </citation>
    <scope>NUCLEOTIDE SEQUENCE [LARGE SCALE GENOMIC DNA]</scope>
    <source>
        <strain evidence="3 4">CAU 1574</strain>
    </source>
</reference>
<dbReference type="Pfam" id="PF08327">
    <property type="entry name" value="AHSA1"/>
    <property type="match status" value="1"/>
</dbReference>
<dbReference type="EMBL" id="JACYTQ010000002">
    <property type="protein sequence ID" value="MBD8488750.1"/>
    <property type="molecule type" value="Genomic_DNA"/>
</dbReference>
<proteinExistence type="inferred from homology"/>
<dbReference type="Gene3D" id="3.30.530.20">
    <property type="match status" value="1"/>
</dbReference>
<protein>
    <submittedName>
        <fullName evidence="3">SRPBCC domain-containing protein</fullName>
    </submittedName>
</protein>
<comment type="similarity">
    <text evidence="1">Belongs to the AHA1 family.</text>
</comment>
<dbReference type="SUPFAM" id="SSF55961">
    <property type="entry name" value="Bet v1-like"/>
    <property type="match status" value="1"/>
</dbReference>
<evidence type="ECO:0000259" key="2">
    <source>
        <dbReference type="Pfam" id="PF08327"/>
    </source>
</evidence>
<evidence type="ECO:0000313" key="4">
    <source>
        <dbReference type="Proteomes" id="UP000647133"/>
    </source>
</evidence>
<accession>A0ABR9ALG8</accession>
<dbReference type="InterPro" id="IPR023393">
    <property type="entry name" value="START-like_dom_sf"/>
</dbReference>
<dbReference type="InterPro" id="IPR013538">
    <property type="entry name" value="ASHA1/2-like_C"/>
</dbReference>
<feature type="domain" description="Activator of Hsp90 ATPase homologue 1/2-like C-terminal" evidence="2">
    <location>
        <begin position="21"/>
        <end position="149"/>
    </location>
</feature>
<evidence type="ECO:0000313" key="3">
    <source>
        <dbReference type="EMBL" id="MBD8488750.1"/>
    </source>
</evidence>
<name>A0ABR9ALG8_9BACT</name>
<dbReference type="RefSeq" id="WP_192009602.1">
    <property type="nucleotide sequence ID" value="NZ_JACYTQ010000002.1"/>
</dbReference>